<proteinExistence type="predicted"/>
<comment type="caution">
    <text evidence="1">The sequence shown here is derived from an EMBL/GenBank/DDBJ whole genome shotgun (WGS) entry which is preliminary data.</text>
</comment>
<dbReference type="VEuPathDB" id="TriTrypDB:TEOVI_000880800"/>
<dbReference type="GeneID" id="92382742"/>
<evidence type="ECO:0000313" key="1">
    <source>
        <dbReference type="EMBL" id="SCU73206.1"/>
    </source>
</evidence>
<dbReference type="EMBL" id="CZPT02002007">
    <property type="protein sequence ID" value="SCU73206.1"/>
    <property type="molecule type" value="Genomic_DNA"/>
</dbReference>
<dbReference type="Proteomes" id="UP000195570">
    <property type="component" value="Unassembled WGS sequence"/>
</dbReference>
<sequence length="183" mass="20041">MHLKECPPASSVGWLRPSLTIYMFGSKSLALSSAVFVLDCFTMGRKQRLLSAVVNVPLTLRLMLYFSASYKGEEPRLPPSTCVLGSSQGNNFLLLPGAFAESGCTTFFPGREGLMSELQDELWLQLPSRLLILARLDLANFLFAVVGRLPNSGINLFQQRPPSSLAVLPKRCMGMTLVALTTL</sequence>
<reference evidence="1" key="1">
    <citation type="submission" date="2016-09" db="EMBL/GenBank/DDBJ databases">
        <authorList>
            <person name="Hebert L."/>
            <person name="Moumen B."/>
        </authorList>
    </citation>
    <scope>NUCLEOTIDE SEQUENCE [LARGE SCALE GENOMIC DNA]</scope>
    <source>
        <strain evidence="1">OVI</strain>
    </source>
</reference>
<evidence type="ECO:0000313" key="2">
    <source>
        <dbReference type="Proteomes" id="UP000195570"/>
    </source>
</evidence>
<keyword evidence="2" id="KW-1185">Reference proteome</keyword>
<dbReference type="RefSeq" id="XP_067083603.1">
    <property type="nucleotide sequence ID" value="XM_067227502.1"/>
</dbReference>
<gene>
    <name evidence="1" type="ORF">TEOVI_000880800</name>
</gene>
<organism evidence="1 2">
    <name type="scientific">Trypanosoma equiperdum</name>
    <dbReference type="NCBI Taxonomy" id="5694"/>
    <lineage>
        <taxon>Eukaryota</taxon>
        <taxon>Discoba</taxon>
        <taxon>Euglenozoa</taxon>
        <taxon>Kinetoplastea</taxon>
        <taxon>Metakinetoplastina</taxon>
        <taxon>Trypanosomatida</taxon>
        <taxon>Trypanosomatidae</taxon>
        <taxon>Trypanosoma</taxon>
    </lineage>
</organism>
<protein>
    <submittedName>
        <fullName evidence="1">Uncharacterized protein</fullName>
    </submittedName>
</protein>
<name>A0A1G4IKX7_TRYEQ</name>
<accession>A0A1G4IKX7</accession>
<dbReference type="AlphaFoldDB" id="A0A1G4IKX7"/>